<name>A0A914Y100_9BILA</name>
<feature type="compositionally biased region" description="Basic and acidic residues" evidence="2">
    <location>
        <begin position="202"/>
        <end position="212"/>
    </location>
</feature>
<protein>
    <submittedName>
        <fullName evidence="4">Uncharacterized protein</fullName>
    </submittedName>
</protein>
<keyword evidence="1" id="KW-0175">Coiled coil</keyword>
<sequence length="293" mass="33440">MRDSIARNDVVIEKANLTIMSTQKEVEKTLKISDETRKKIQKATTDKGFIETQYKALVKKQNDKYMAAGEYCPKCSATKIVLKEFGDDVKKLKSDVSRLEKECQAISTQKSAIESEHINLQKAYRNVVYERDIYKKDDKMLREHLAKAKKAITETTNSPNRNLKLLEALNSPARLEHSPIQTKETPPPLIKAEKSPTPPDKTLVEKSNEPPPKKRTNGTSLSREEGEVTPEDETTKSPQIKRESPPLKTNESRKRPLSPMSTKAEKPKQMDYVYVINDRQKPPDKMPKPEPRI</sequence>
<feature type="compositionally biased region" description="Basic and acidic residues" evidence="2">
    <location>
        <begin position="240"/>
        <end position="254"/>
    </location>
</feature>
<reference evidence="4" key="1">
    <citation type="submission" date="2022-11" db="UniProtKB">
        <authorList>
            <consortium name="WormBaseParasite"/>
        </authorList>
    </citation>
    <scope>IDENTIFICATION</scope>
</reference>
<evidence type="ECO:0000313" key="4">
    <source>
        <dbReference type="WBParaSite" id="PSU_v2.g12462.t1"/>
    </source>
</evidence>
<proteinExistence type="predicted"/>
<evidence type="ECO:0000256" key="2">
    <source>
        <dbReference type="SAM" id="MobiDB-lite"/>
    </source>
</evidence>
<accession>A0A914Y100</accession>
<dbReference type="WBParaSite" id="PSU_v2.g12462.t1">
    <property type="protein sequence ID" value="PSU_v2.g12462.t1"/>
    <property type="gene ID" value="PSU_v2.g12462"/>
</dbReference>
<dbReference type="AlphaFoldDB" id="A0A914Y100"/>
<evidence type="ECO:0000256" key="1">
    <source>
        <dbReference type="SAM" id="Coils"/>
    </source>
</evidence>
<evidence type="ECO:0000313" key="3">
    <source>
        <dbReference type="Proteomes" id="UP000887577"/>
    </source>
</evidence>
<feature type="compositionally biased region" description="Basic and acidic residues" evidence="2">
    <location>
        <begin position="278"/>
        <end position="293"/>
    </location>
</feature>
<keyword evidence="3" id="KW-1185">Reference proteome</keyword>
<dbReference type="Proteomes" id="UP000887577">
    <property type="component" value="Unplaced"/>
</dbReference>
<feature type="region of interest" description="Disordered" evidence="2">
    <location>
        <begin position="172"/>
        <end position="293"/>
    </location>
</feature>
<organism evidence="3 4">
    <name type="scientific">Panagrolaimus superbus</name>
    <dbReference type="NCBI Taxonomy" id="310955"/>
    <lineage>
        <taxon>Eukaryota</taxon>
        <taxon>Metazoa</taxon>
        <taxon>Ecdysozoa</taxon>
        <taxon>Nematoda</taxon>
        <taxon>Chromadorea</taxon>
        <taxon>Rhabditida</taxon>
        <taxon>Tylenchina</taxon>
        <taxon>Panagrolaimomorpha</taxon>
        <taxon>Panagrolaimoidea</taxon>
        <taxon>Panagrolaimidae</taxon>
        <taxon>Panagrolaimus</taxon>
    </lineage>
</organism>
<feature type="coiled-coil region" evidence="1">
    <location>
        <begin position="82"/>
        <end position="116"/>
    </location>
</feature>